<reference evidence="1 2" key="1">
    <citation type="submission" date="2015-01" db="EMBL/GenBank/DDBJ databases">
        <title>Evolution of Trichinella species and genotypes.</title>
        <authorList>
            <person name="Korhonen P.K."/>
            <person name="Edoardo P."/>
            <person name="Giuseppe L.R."/>
            <person name="Gasser R.B."/>
        </authorList>
    </citation>
    <scope>NUCLEOTIDE SEQUENCE [LARGE SCALE GENOMIC DNA]</scope>
    <source>
        <strain evidence="1">ISS37</strain>
    </source>
</reference>
<accession>A0A0V0RUE2</accession>
<organism evidence="1 2">
    <name type="scientific">Trichinella nelsoni</name>
    <dbReference type="NCBI Taxonomy" id="6336"/>
    <lineage>
        <taxon>Eukaryota</taxon>
        <taxon>Metazoa</taxon>
        <taxon>Ecdysozoa</taxon>
        <taxon>Nematoda</taxon>
        <taxon>Enoplea</taxon>
        <taxon>Dorylaimia</taxon>
        <taxon>Trichinellida</taxon>
        <taxon>Trichinellidae</taxon>
        <taxon>Trichinella</taxon>
    </lineage>
</organism>
<proteinExistence type="predicted"/>
<name>A0A0V0RUE2_9BILA</name>
<evidence type="ECO:0000313" key="2">
    <source>
        <dbReference type="Proteomes" id="UP000054630"/>
    </source>
</evidence>
<dbReference type="AlphaFoldDB" id="A0A0V0RUE2"/>
<protein>
    <submittedName>
        <fullName evidence="1">Uncharacterized protein</fullName>
    </submittedName>
</protein>
<keyword evidence="2" id="KW-1185">Reference proteome</keyword>
<dbReference type="EMBL" id="JYDL01000078">
    <property type="protein sequence ID" value="KRX18055.1"/>
    <property type="molecule type" value="Genomic_DNA"/>
</dbReference>
<gene>
    <name evidence="1" type="ORF">T07_10498</name>
</gene>
<dbReference type="Proteomes" id="UP000054630">
    <property type="component" value="Unassembled WGS sequence"/>
</dbReference>
<evidence type="ECO:0000313" key="1">
    <source>
        <dbReference type="EMBL" id="KRX18055.1"/>
    </source>
</evidence>
<comment type="caution">
    <text evidence="1">The sequence shown here is derived from an EMBL/GenBank/DDBJ whole genome shotgun (WGS) entry which is preliminary data.</text>
</comment>
<sequence>MHDSMKNISTGFCITKVKFRHKCYWNQQLLLAVAQVSFPSLTSPLKSHHFTTFLQYLGKYAFVRRATRHKCYWNQQILLGAVLSKAQVLIPSLTSPLKSHHFTTFLQYLVKYAFVRRTTRRFWKVPLHTNPYLLNKWPLKFACAYLNTQESSPSGTPLKRLQDGRIEIFHQQLDECVRHQNISVIQAGITKQYIKSICKSAGIKLNDGFRRFQCGD</sequence>